<gene>
    <name evidence="2" type="ORF">OAUR00152_LOCUS7760</name>
</gene>
<dbReference type="SUPFAM" id="SSF90257">
    <property type="entry name" value="Myosin rod fragments"/>
    <property type="match status" value="1"/>
</dbReference>
<dbReference type="AlphaFoldDB" id="A0A7S4I5Y7"/>
<dbReference type="Gene3D" id="6.10.250.1080">
    <property type="match status" value="1"/>
</dbReference>
<evidence type="ECO:0000313" key="2">
    <source>
        <dbReference type="EMBL" id="CAE2219444.1"/>
    </source>
</evidence>
<proteinExistence type="predicted"/>
<name>A0A7S4I5Y7_9STRA</name>
<keyword evidence="1" id="KW-0175">Coiled coil</keyword>
<feature type="coiled-coil region" evidence="1">
    <location>
        <begin position="33"/>
        <end position="81"/>
    </location>
</feature>
<sequence length="119" mass="13407">MADLKTKSQSLEAQLMSMCASSSQVAHDYVRVKNELESENTTLSSQASELRSRLDENERCIDDLERENYDVQCQVEALTERVSGLTEIMAAMAGQREKMLQTADRWEDALQECGKIGEV</sequence>
<dbReference type="EMBL" id="HBKQ01011510">
    <property type="protein sequence ID" value="CAE2219444.1"/>
    <property type="molecule type" value="Transcribed_RNA"/>
</dbReference>
<reference evidence="2" key="1">
    <citation type="submission" date="2021-01" db="EMBL/GenBank/DDBJ databases">
        <authorList>
            <person name="Corre E."/>
            <person name="Pelletier E."/>
            <person name="Niang G."/>
            <person name="Scheremetjew M."/>
            <person name="Finn R."/>
            <person name="Kale V."/>
            <person name="Holt S."/>
            <person name="Cochrane G."/>
            <person name="Meng A."/>
            <person name="Brown T."/>
            <person name="Cohen L."/>
        </authorList>
    </citation>
    <scope>NUCLEOTIDE SEQUENCE</scope>
    <source>
        <strain evidence="2">Isolate 1302-5</strain>
    </source>
</reference>
<organism evidence="2">
    <name type="scientific">Odontella aurita</name>
    <dbReference type="NCBI Taxonomy" id="265563"/>
    <lineage>
        <taxon>Eukaryota</taxon>
        <taxon>Sar</taxon>
        <taxon>Stramenopiles</taxon>
        <taxon>Ochrophyta</taxon>
        <taxon>Bacillariophyta</taxon>
        <taxon>Mediophyceae</taxon>
        <taxon>Biddulphiophycidae</taxon>
        <taxon>Eupodiscales</taxon>
        <taxon>Odontellaceae</taxon>
        <taxon>Odontella</taxon>
    </lineage>
</organism>
<accession>A0A7S4I5Y7</accession>
<protein>
    <submittedName>
        <fullName evidence="2">Uncharacterized protein</fullName>
    </submittedName>
</protein>
<evidence type="ECO:0000256" key="1">
    <source>
        <dbReference type="SAM" id="Coils"/>
    </source>
</evidence>